<dbReference type="Ensembl" id="ENSSLUT00000013603.1">
    <property type="protein sequence ID" value="ENSSLUP00000013161.1"/>
    <property type="gene ID" value="ENSSLUG00000006227.1"/>
</dbReference>
<reference evidence="1" key="1">
    <citation type="submission" date="2025-08" db="UniProtKB">
        <authorList>
            <consortium name="Ensembl"/>
        </authorList>
    </citation>
    <scope>IDENTIFICATION</scope>
</reference>
<keyword evidence="2" id="KW-1185">Reference proteome</keyword>
<sequence length="110" mass="12119">ATLKATLMDKNGRCVASSSEPSGVLKVVDVNLWWPYLMHENPAYLYSMERCSSMPSFPPVLTIAIHFSPHSTNLSFTACSPFKMLLLGYLLDQTGTPISPLYSAPFTGFL</sequence>
<organism evidence="1 2">
    <name type="scientific">Sander lucioperca</name>
    <name type="common">Pike-perch</name>
    <name type="synonym">Perca lucioperca</name>
    <dbReference type="NCBI Taxonomy" id="283035"/>
    <lineage>
        <taxon>Eukaryota</taxon>
        <taxon>Metazoa</taxon>
        <taxon>Chordata</taxon>
        <taxon>Craniata</taxon>
        <taxon>Vertebrata</taxon>
        <taxon>Euteleostomi</taxon>
        <taxon>Actinopterygii</taxon>
        <taxon>Neopterygii</taxon>
        <taxon>Teleostei</taxon>
        <taxon>Neoteleostei</taxon>
        <taxon>Acanthomorphata</taxon>
        <taxon>Eupercaria</taxon>
        <taxon>Perciformes</taxon>
        <taxon>Percoidei</taxon>
        <taxon>Percidae</taxon>
        <taxon>Luciopercinae</taxon>
        <taxon>Sander</taxon>
    </lineage>
</organism>
<dbReference type="AlphaFoldDB" id="A0A8D0CUY5"/>
<name>A0A8D0CUY5_SANLU</name>
<dbReference type="GeneTree" id="ENSGT01010000226799"/>
<evidence type="ECO:0000313" key="2">
    <source>
        <dbReference type="Proteomes" id="UP000694568"/>
    </source>
</evidence>
<dbReference type="InterPro" id="IPR013783">
    <property type="entry name" value="Ig-like_fold"/>
</dbReference>
<dbReference type="SUPFAM" id="SSF49303">
    <property type="entry name" value="beta-Galactosidase/glucuronidase domain"/>
    <property type="match status" value="1"/>
</dbReference>
<dbReference type="Gene3D" id="2.60.40.10">
    <property type="entry name" value="Immunoglobulins"/>
    <property type="match status" value="1"/>
</dbReference>
<reference evidence="1" key="2">
    <citation type="submission" date="2025-09" db="UniProtKB">
        <authorList>
            <consortium name="Ensembl"/>
        </authorList>
    </citation>
    <scope>IDENTIFICATION</scope>
</reference>
<dbReference type="Proteomes" id="UP000694568">
    <property type="component" value="Unplaced"/>
</dbReference>
<evidence type="ECO:0000313" key="1">
    <source>
        <dbReference type="Ensembl" id="ENSSLUP00000013161.1"/>
    </source>
</evidence>
<dbReference type="InterPro" id="IPR036156">
    <property type="entry name" value="Beta-gal/glucu_dom_sf"/>
</dbReference>
<protein>
    <submittedName>
        <fullName evidence="1">Uncharacterized protein</fullName>
    </submittedName>
</protein>
<accession>A0A8D0CUY5</accession>
<proteinExistence type="predicted"/>